<keyword evidence="7 8" id="KW-0472">Membrane</keyword>
<dbReference type="Gene3D" id="3.40.1710.10">
    <property type="entry name" value="abc type-2 transporter like domain"/>
    <property type="match status" value="1"/>
</dbReference>
<evidence type="ECO:0000256" key="5">
    <source>
        <dbReference type="ARBA" id="ARBA00022692"/>
    </source>
</evidence>
<evidence type="ECO:0000256" key="6">
    <source>
        <dbReference type="ARBA" id="ARBA00022989"/>
    </source>
</evidence>
<evidence type="ECO:0000313" key="10">
    <source>
        <dbReference type="EMBL" id="MZP28378.1"/>
    </source>
</evidence>
<dbReference type="AlphaFoldDB" id="A0A845L3P1"/>
<feature type="domain" description="ABC transmembrane type-2" evidence="9">
    <location>
        <begin position="137"/>
        <end position="374"/>
    </location>
</feature>
<dbReference type="GO" id="GO:0005886">
    <property type="term" value="C:plasma membrane"/>
    <property type="evidence" value="ECO:0007669"/>
    <property type="project" value="UniProtKB-SubCell"/>
</dbReference>
<dbReference type="InterPro" id="IPR051449">
    <property type="entry name" value="ABC-2_transporter_component"/>
</dbReference>
<evidence type="ECO:0000256" key="4">
    <source>
        <dbReference type="ARBA" id="ARBA00022475"/>
    </source>
</evidence>
<feature type="transmembrane region" description="Helical" evidence="8">
    <location>
        <begin position="353"/>
        <end position="371"/>
    </location>
</feature>
<protein>
    <submittedName>
        <fullName evidence="10">ABC transporter permease</fullName>
    </submittedName>
</protein>
<dbReference type="Proteomes" id="UP000463470">
    <property type="component" value="Unassembled WGS sequence"/>
</dbReference>
<dbReference type="PANTHER" id="PTHR30294:SF29">
    <property type="entry name" value="MULTIDRUG ABC TRANSPORTER PERMEASE YBHS-RELATED"/>
    <property type="match status" value="1"/>
</dbReference>
<evidence type="ECO:0000259" key="9">
    <source>
        <dbReference type="PROSITE" id="PS51012"/>
    </source>
</evidence>
<comment type="subcellular location">
    <subcellularLocation>
        <location evidence="1">Cell membrane</location>
        <topology evidence="1">Multi-pass membrane protein</topology>
    </subcellularLocation>
</comment>
<keyword evidence="4" id="KW-1003">Cell membrane</keyword>
<comment type="caution">
    <text evidence="10">The sequence shown here is derived from an EMBL/GenBank/DDBJ whole genome shotgun (WGS) entry which is preliminary data.</text>
</comment>
<evidence type="ECO:0000256" key="2">
    <source>
        <dbReference type="ARBA" id="ARBA00007783"/>
    </source>
</evidence>
<keyword evidence="3" id="KW-0813">Transport</keyword>
<sequence>MRGIRWAPFWSVLRKEFLHLWRDRPSLAMAAGIPVMMLFIFGYGVNPDVRCLPTVVWDQCRSAESRELLQAFVNTTYFQLKEIAGGYGDVGQSLATGRSRVALIIPPDFAANLQAGRLATIQVLLDGTEPQSTRQAMQVAQSLVQARGAQMLRQKELAPSPSFPLEARIGIWYNQELKTHFFTIPALIGLIMQNVTMTLTAFALVREKERGTMEQLIVTPVRPAELILGKLCPYVIVGMISFTLVLIAGSAWFSVPVRGSLPLLFGLAFLFILTSLSIGMLMSTFSDNQLQAMQMAFAFILPSILLSGFVFPRETMPAPIRILGNFIPLTDFLVILRGIFLKEIGMGELYREVLSLAAFTVFLFVVSLRRFRKRLD</sequence>
<dbReference type="InterPro" id="IPR047817">
    <property type="entry name" value="ABC2_TM_bact-type"/>
</dbReference>
<evidence type="ECO:0000313" key="11">
    <source>
        <dbReference type="Proteomes" id="UP000463470"/>
    </source>
</evidence>
<accession>A0A845L3P1</accession>
<dbReference type="PROSITE" id="PS51012">
    <property type="entry name" value="ABC_TM2"/>
    <property type="match status" value="1"/>
</dbReference>
<keyword evidence="5 8" id="KW-0812">Transmembrane</keyword>
<keyword evidence="6 8" id="KW-1133">Transmembrane helix</keyword>
<feature type="transmembrane region" description="Helical" evidence="8">
    <location>
        <begin position="295"/>
        <end position="312"/>
    </location>
</feature>
<feature type="transmembrane region" description="Helical" evidence="8">
    <location>
        <begin position="261"/>
        <end position="283"/>
    </location>
</feature>
<organism evidence="10 11">
    <name type="scientific">Heliomicrobium undosum</name>
    <dbReference type="NCBI Taxonomy" id="121734"/>
    <lineage>
        <taxon>Bacteria</taxon>
        <taxon>Bacillati</taxon>
        <taxon>Bacillota</taxon>
        <taxon>Clostridia</taxon>
        <taxon>Eubacteriales</taxon>
        <taxon>Heliobacteriaceae</taxon>
        <taxon>Heliomicrobium</taxon>
    </lineage>
</organism>
<evidence type="ECO:0000256" key="7">
    <source>
        <dbReference type="ARBA" id="ARBA00023136"/>
    </source>
</evidence>
<feature type="transmembrane region" description="Helical" evidence="8">
    <location>
        <begin position="231"/>
        <end position="255"/>
    </location>
</feature>
<keyword evidence="11" id="KW-1185">Reference proteome</keyword>
<proteinExistence type="inferred from homology"/>
<evidence type="ECO:0000256" key="3">
    <source>
        <dbReference type="ARBA" id="ARBA00022448"/>
    </source>
</evidence>
<gene>
    <name evidence="10" type="ORF">GTO91_01405</name>
</gene>
<dbReference type="GO" id="GO:0140359">
    <property type="term" value="F:ABC-type transporter activity"/>
    <property type="evidence" value="ECO:0007669"/>
    <property type="project" value="InterPro"/>
</dbReference>
<dbReference type="RefSeq" id="WP_161253698.1">
    <property type="nucleotide sequence ID" value="NZ_WXEY01000001.1"/>
</dbReference>
<dbReference type="PANTHER" id="PTHR30294">
    <property type="entry name" value="MEMBRANE COMPONENT OF ABC TRANSPORTER YHHJ-RELATED"/>
    <property type="match status" value="1"/>
</dbReference>
<evidence type="ECO:0000256" key="1">
    <source>
        <dbReference type="ARBA" id="ARBA00004651"/>
    </source>
</evidence>
<name>A0A845L3P1_9FIRM</name>
<reference evidence="10 11" key="1">
    <citation type="submission" date="2020-01" db="EMBL/GenBank/DDBJ databases">
        <title>Whole-genome sequence of Heliobacterium undosum DSM 13378.</title>
        <authorList>
            <person name="Kyndt J.A."/>
            <person name="Meyer T.E."/>
        </authorList>
    </citation>
    <scope>NUCLEOTIDE SEQUENCE [LARGE SCALE GENOMIC DNA]</scope>
    <source>
        <strain evidence="10 11">DSM 13378</strain>
    </source>
</reference>
<dbReference type="OrthoDB" id="9776218at2"/>
<evidence type="ECO:0000256" key="8">
    <source>
        <dbReference type="SAM" id="Phobius"/>
    </source>
</evidence>
<feature type="transmembrane region" description="Helical" evidence="8">
    <location>
        <begin position="318"/>
        <end position="341"/>
    </location>
</feature>
<feature type="transmembrane region" description="Helical" evidence="8">
    <location>
        <begin position="27"/>
        <end position="45"/>
    </location>
</feature>
<dbReference type="EMBL" id="WXEY01000001">
    <property type="protein sequence ID" value="MZP28378.1"/>
    <property type="molecule type" value="Genomic_DNA"/>
</dbReference>
<dbReference type="Pfam" id="PF12698">
    <property type="entry name" value="ABC2_membrane_3"/>
    <property type="match status" value="1"/>
</dbReference>
<feature type="transmembrane region" description="Helical" evidence="8">
    <location>
        <begin position="182"/>
        <end position="205"/>
    </location>
</feature>
<dbReference type="InterPro" id="IPR013525">
    <property type="entry name" value="ABC2_TM"/>
</dbReference>
<comment type="similarity">
    <text evidence="2">Belongs to the ABC-2 integral membrane protein family.</text>
</comment>